<feature type="domain" description="Nucleoside phosphorylase" evidence="4">
    <location>
        <begin position="30"/>
        <end position="272"/>
    </location>
</feature>
<dbReference type="InterPro" id="IPR000845">
    <property type="entry name" value="Nucleoside_phosphorylase_d"/>
</dbReference>
<dbReference type="SUPFAM" id="SSF53167">
    <property type="entry name" value="Purine and uridine phosphorylases"/>
    <property type="match status" value="1"/>
</dbReference>
<dbReference type="EC" id="2.4.2.3" evidence="1"/>
<evidence type="ECO:0000256" key="2">
    <source>
        <dbReference type="ARBA" id="ARBA00021980"/>
    </source>
</evidence>
<dbReference type="EMBL" id="DVKT01000011">
    <property type="protein sequence ID" value="HIT38771.1"/>
    <property type="molecule type" value="Genomic_DNA"/>
</dbReference>
<protein>
    <recommendedName>
        <fullName evidence="2">Uridine phosphorylase</fullName>
        <ecNumber evidence="1">2.4.2.3</ecNumber>
    </recommendedName>
</protein>
<proteinExistence type="predicted"/>
<dbReference type="GO" id="GO:0004731">
    <property type="term" value="F:purine-nucleoside phosphorylase activity"/>
    <property type="evidence" value="ECO:0007669"/>
    <property type="project" value="TreeGrafter"/>
</dbReference>
<comment type="catalytic activity">
    <reaction evidence="3">
        <text>uridine + phosphate = alpha-D-ribose 1-phosphate + uracil</text>
        <dbReference type="Rhea" id="RHEA:24388"/>
        <dbReference type="ChEBI" id="CHEBI:16704"/>
        <dbReference type="ChEBI" id="CHEBI:17568"/>
        <dbReference type="ChEBI" id="CHEBI:43474"/>
        <dbReference type="ChEBI" id="CHEBI:57720"/>
        <dbReference type="EC" id="2.4.2.3"/>
    </reaction>
</comment>
<sequence length="289" mass="31766">MKTIPASELILNTDGSVFHLHLLPGQLADRVILVGDPARVDAVASYFDERECDVYNREFHSITGRYRGKRITVVSHGIGTDNIDIVLNELDALANIDFSTRIVKKTLRQLTLVRIGTSGGLQPHVPIGTYVVAEKSIGFDGVLNFYAGRDSVSDLAFEKAFCDFVGWNRQWAAPYVVDADADLVARIAGDEMVRGITISANGFYAPQGRELRLPLADPDLNRKIEAFRYEGRMVTNYEMESSAVAGLSRLMGHKAMTVCCIIANRLSGKADAGYKGTVEGLIELVLQRI</sequence>
<evidence type="ECO:0000313" key="5">
    <source>
        <dbReference type="EMBL" id="HIT38771.1"/>
    </source>
</evidence>
<dbReference type="GO" id="GO:0006152">
    <property type="term" value="P:purine nucleoside catabolic process"/>
    <property type="evidence" value="ECO:0007669"/>
    <property type="project" value="TreeGrafter"/>
</dbReference>
<dbReference type="InterPro" id="IPR035994">
    <property type="entry name" value="Nucleoside_phosphorylase_sf"/>
</dbReference>
<organism evidence="5 6">
    <name type="scientific">Candidatus Caccoplasma intestinavium</name>
    <dbReference type="NCBI Taxonomy" id="2840716"/>
    <lineage>
        <taxon>Bacteria</taxon>
        <taxon>Pseudomonadati</taxon>
        <taxon>Bacteroidota</taxon>
        <taxon>Bacteroidia</taxon>
        <taxon>Bacteroidales</taxon>
        <taxon>Bacteroidaceae</taxon>
        <taxon>Bacteroidaceae incertae sedis</taxon>
        <taxon>Candidatus Caccoplasma</taxon>
    </lineage>
</organism>
<comment type="caution">
    <text evidence="5">The sequence shown here is derived from an EMBL/GenBank/DDBJ whole genome shotgun (WGS) entry which is preliminary data.</text>
</comment>
<dbReference type="AlphaFoldDB" id="A0A9D1KD17"/>
<evidence type="ECO:0000313" key="6">
    <source>
        <dbReference type="Proteomes" id="UP000886722"/>
    </source>
</evidence>
<dbReference type="PANTHER" id="PTHR43691">
    <property type="entry name" value="URIDINE PHOSPHORYLASE"/>
    <property type="match status" value="1"/>
</dbReference>
<name>A0A9D1KD17_9BACT</name>
<dbReference type="CDD" id="cd00436">
    <property type="entry name" value="UP_TbUP-like"/>
    <property type="match status" value="1"/>
</dbReference>
<dbReference type="GO" id="GO:0004850">
    <property type="term" value="F:uridine phosphorylase activity"/>
    <property type="evidence" value="ECO:0007669"/>
    <property type="project" value="UniProtKB-EC"/>
</dbReference>
<reference evidence="5" key="1">
    <citation type="submission" date="2020-10" db="EMBL/GenBank/DDBJ databases">
        <authorList>
            <person name="Gilroy R."/>
        </authorList>
    </citation>
    <scope>NUCLEOTIDE SEQUENCE</scope>
    <source>
        <strain evidence="5">21143</strain>
    </source>
</reference>
<gene>
    <name evidence="5" type="ORF">IAD06_01840</name>
</gene>
<evidence type="ECO:0000256" key="1">
    <source>
        <dbReference type="ARBA" id="ARBA00011888"/>
    </source>
</evidence>
<evidence type="ECO:0000259" key="4">
    <source>
        <dbReference type="Pfam" id="PF01048"/>
    </source>
</evidence>
<dbReference type="Pfam" id="PF01048">
    <property type="entry name" value="PNP_UDP_1"/>
    <property type="match status" value="1"/>
</dbReference>
<reference evidence="5" key="2">
    <citation type="journal article" date="2021" name="PeerJ">
        <title>Extensive microbial diversity within the chicken gut microbiome revealed by metagenomics and culture.</title>
        <authorList>
            <person name="Gilroy R."/>
            <person name="Ravi A."/>
            <person name="Getino M."/>
            <person name="Pursley I."/>
            <person name="Horton D.L."/>
            <person name="Alikhan N.F."/>
            <person name="Baker D."/>
            <person name="Gharbi K."/>
            <person name="Hall N."/>
            <person name="Watson M."/>
            <person name="Adriaenssens E.M."/>
            <person name="Foster-Nyarko E."/>
            <person name="Jarju S."/>
            <person name="Secka A."/>
            <person name="Antonio M."/>
            <person name="Oren A."/>
            <person name="Chaudhuri R.R."/>
            <person name="La Ragione R."/>
            <person name="Hildebrand F."/>
            <person name="Pallen M.J."/>
        </authorList>
    </citation>
    <scope>NUCLEOTIDE SEQUENCE</scope>
    <source>
        <strain evidence="5">21143</strain>
    </source>
</reference>
<evidence type="ECO:0000256" key="3">
    <source>
        <dbReference type="ARBA" id="ARBA00048447"/>
    </source>
</evidence>
<dbReference type="GO" id="GO:0005829">
    <property type="term" value="C:cytosol"/>
    <property type="evidence" value="ECO:0007669"/>
    <property type="project" value="TreeGrafter"/>
</dbReference>
<dbReference type="Proteomes" id="UP000886722">
    <property type="component" value="Unassembled WGS sequence"/>
</dbReference>
<accession>A0A9D1KD17</accession>
<dbReference type="PANTHER" id="PTHR43691:SF11">
    <property type="entry name" value="FI09636P-RELATED"/>
    <property type="match status" value="1"/>
</dbReference>
<dbReference type="Gene3D" id="3.40.50.1580">
    <property type="entry name" value="Nucleoside phosphorylase domain"/>
    <property type="match status" value="1"/>
</dbReference>